<keyword evidence="3" id="KW-1185">Reference proteome</keyword>
<dbReference type="Proteomes" id="UP001321804">
    <property type="component" value="Chromosome"/>
</dbReference>
<evidence type="ECO:0000259" key="1">
    <source>
        <dbReference type="Pfam" id="PF20026"/>
    </source>
</evidence>
<reference evidence="2 3" key="1">
    <citation type="journal article" date="2023" name="Microbiol. Spectr.">
        <title>Symbiosis of Carpenter Bees with Uncharacterized Lactic Acid Bacteria Showing NAD Auxotrophy.</title>
        <authorList>
            <person name="Kawasaki S."/>
            <person name="Ozawa K."/>
            <person name="Mori T."/>
            <person name="Yamamoto A."/>
            <person name="Ito M."/>
            <person name="Ohkuma M."/>
            <person name="Sakamoto M."/>
            <person name="Matsutani M."/>
        </authorList>
    </citation>
    <scope>NUCLEOTIDE SEQUENCE [LARGE SCALE GENOMIC DNA]</scope>
    <source>
        <strain evidence="2 3">KimC2</strain>
    </source>
</reference>
<dbReference type="EMBL" id="AP026801">
    <property type="protein sequence ID" value="BDR55916.1"/>
    <property type="molecule type" value="Genomic_DNA"/>
</dbReference>
<protein>
    <recommendedName>
        <fullName evidence="1">DUF6434 domain-containing protein</fullName>
    </recommendedName>
</protein>
<dbReference type="Pfam" id="PF18953">
    <property type="entry name" value="SAP_new25"/>
    <property type="match status" value="1"/>
</dbReference>
<sequence length="145" mass="17394">MDKKAKQSRPELRPDLNAMIFLKFYYLKEELVEFCRLNQLSTQGSKTELTDRVAYFLETGLRKKPKRQKTIYQPNVNLTLSTLIEKNISFSEKHRVFFKQYLGDDFHFNVKFKKWLRSNSGKTYQEAIDAYKQILFDQESTKIYK</sequence>
<name>A0AAU9D079_9LACO</name>
<dbReference type="InterPro" id="IPR045492">
    <property type="entry name" value="DUF6434"/>
</dbReference>
<evidence type="ECO:0000313" key="3">
    <source>
        <dbReference type="Proteomes" id="UP001321804"/>
    </source>
</evidence>
<dbReference type="KEGG" id="xak:KIMC2_04780"/>
<organism evidence="2 3">
    <name type="scientific">Xylocopilactobacillus apis</name>
    <dbReference type="NCBI Taxonomy" id="2932183"/>
    <lineage>
        <taxon>Bacteria</taxon>
        <taxon>Bacillati</taxon>
        <taxon>Bacillota</taxon>
        <taxon>Bacilli</taxon>
        <taxon>Lactobacillales</taxon>
        <taxon>Lactobacillaceae</taxon>
        <taxon>Xylocopilactobacillus</taxon>
    </lineage>
</organism>
<dbReference type="AlphaFoldDB" id="A0AAU9D079"/>
<proteinExistence type="predicted"/>
<dbReference type="RefSeq" id="WP_317697655.1">
    <property type="nucleotide sequence ID" value="NZ_AP026801.1"/>
</dbReference>
<dbReference type="Pfam" id="PF20026">
    <property type="entry name" value="DUF6434"/>
    <property type="match status" value="1"/>
</dbReference>
<feature type="domain" description="DUF6434" evidence="1">
    <location>
        <begin position="77"/>
        <end position="133"/>
    </location>
</feature>
<evidence type="ECO:0000313" key="2">
    <source>
        <dbReference type="EMBL" id="BDR55916.1"/>
    </source>
</evidence>
<accession>A0AAU9D079</accession>
<gene>
    <name evidence="2" type="ORF">KIMC2_04780</name>
</gene>